<dbReference type="InterPro" id="IPR002035">
    <property type="entry name" value="VWF_A"/>
</dbReference>
<feature type="transmembrane region" description="Helical" evidence="3">
    <location>
        <begin position="60"/>
        <end position="81"/>
    </location>
</feature>
<evidence type="ECO:0000256" key="3">
    <source>
        <dbReference type="SAM" id="Phobius"/>
    </source>
</evidence>
<evidence type="ECO:0000256" key="1">
    <source>
        <dbReference type="PROSITE-ProRule" id="PRU00339"/>
    </source>
</evidence>
<dbReference type="PROSITE" id="PS50005">
    <property type="entry name" value="TPR"/>
    <property type="match status" value="1"/>
</dbReference>
<feature type="compositionally biased region" description="Basic and acidic residues" evidence="2">
    <location>
        <begin position="540"/>
        <end position="549"/>
    </location>
</feature>
<proteinExistence type="predicted"/>
<feature type="domain" description="VWFA" evidence="4">
    <location>
        <begin position="94"/>
        <end position="289"/>
    </location>
</feature>
<dbReference type="EMBL" id="JACCHS010000053">
    <property type="protein sequence ID" value="NYT46883.1"/>
    <property type="molecule type" value="Genomic_DNA"/>
</dbReference>
<keyword evidence="3" id="KW-0812">Transmembrane</keyword>
<evidence type="ECO:0000259" key="4">
    <source>
        <dbReference type="PROSITE" id="PS50234"/>
    </source>
</evidence>
<dbReference type="PROSITE" id="PS50293">
    <property type="entry name" value="TPR_REGION"/>
    <property type="match status" value="1"/>
</dbReference>
<dbReference type="InterPro" id="IPR011990">
    <property type="entry name" value="TPR-like_helical_dom_sf"/>
</dbReference>
<dbReference type="PANTHER" id="PTHR22550:SF14">
    <property type="entry name" value="VWFA DOMAIN-CONTAINING PROTEIN"/>
    <property type="match status" value="1"/>
</dbReference>
<dbReference type="Gene3D" id="3.40.50.410">
    <property type="entry name" value="von Willebrand factor, type A domain"/>
    <property type="match status" value="1"/>
</dbReference>
<accession>A0A7Z0SCS6</accession>
<dbReference type="PANTHER" id="PTHR22550">
    <property type="entry name" value="SPORE GERMINATION PROTEIN"/>
    <property type="match status" value="1"/>
</dbReference>
<keyword evidence="1" id="KW-0802">TPR repeat</keyword>
<evidence type="ECO:0000256" key="2">
    <source>
        <dbReference type="SAM" id="MobiDB-lite"/>
    </source>
</evidence>
<dbReference type="AlphaFoldDB" id="A0A7Z0SCS6"/>
<feature type="compositionally biased region" description="Low complexity" evidence="2">
    <location>
        <begin position="476"/>
        <end position="503"/>
    </location>
</feature>
<dbReference type="SMART" id="SM00028">
    <property type="entry name" value="TPR"/>
    <property type="match status" value="1"/>
</dbReference>
<dbReference type="Gene3D" id="1.25.40.10">
    <property type="entry name" value="Tetratricopeptide repeat domain"/>
    <property type="match status" value="1"/>
</dbReference>
<organism evidence="5 6">
    <name type="scientific">Candidatus Methanofishera endochildressiae</name>
    <dbReference type="NCBI Taxonomy" id="2738884"/>
    <lineage>
        <taxon>Bacteria</taxon>
        <taxon>Pseudomonadati</taxon>
        <taxon>Pseudomonadota</taxon>
        <taxon>Gammaproteobacteria</taxon>
        <taxon>Candidatus Methanofishera</taxon>
    </lineage>
</organism>
<evidence type="ECO:0000313" key="5">
    <source>
        <dbReference type="EMBL" id="NYT46883.1"/>
    </source>
</evidence>
<feature type="repeat" description="TPR" evidence="1">
    <location>
        <begin position="404"/>
        <end position="437"/>
    </location>
</feature>
<feature type="transmembrane region" description="Helical" evidence="3">
    <location>
        <begin position="12"/>
        <end position="28"/>
    </location>
</feature>
<name>A0A7Z0SCS6_9GAMM</name>
<sequence>MILNEFHFIRPYWLLAFIPLLIIIVLSVKNKLQQGSWQAVCDADLLPFVLQEKLTQQSRAPLFASSLAAVLAILAMAGPTWQRIPTPVFRNAAALVIVLDLSRSMDAADIKPSRLIRARYKISDLLQKRKDGQTALVVYAASAFTVTPLTDDTETINSQLAALSSDIMPAQGSNTAIALQHAVQLFKNAGLQKGQILLISDDDKIAAAIEQADLPSAYQLSILGVGTQEGAPIKLAQGGFLKGASGNIVLAKLNSSALRKAAQESGGIYQQVTDTDADIERLSHYFDQTAKQSEAQSNDLLLENWVEAGVWLLLPILLLAAFSFRRGLLTLLFILLLPLPENSYAFEWQDLWQTRDQQAQKEYSNGNYQQAAEQFIDPAWQAAARYKTDKNLSEEEQMLPASTDTGFYNQGNVLAKSGQLDKAIEAYDQALKLNPDNQDAQFNKEKVEEALEQQKQQQQEQDKNQQQQDKKDQENDQFGDQQEQQKQQGEQSQEQSEQQSGQQKKQEPPEQDEAQQQQQDSASETDEEQDQEDMQPQKSEAGKAEKPAEQEPESAQASEESVEDNEQQQASEQWLRRIPDDPSGLLKRKFKYQYGRQKQQQNSGQQW</sequence>
<dbReference type="Proteomes" id="UP000537890">
    <property type="component" value="Unassembled WGS sequence"/>
</dbReference>
<gene>
    <name evidence="5" type="ORF">H0A75_03890</name>
</gene>
<keyword evidence="3" id="KW-0472">Membrane</keyword>
<dbReference type="PROSITE" id="PS50234">
    <property type="entry name" value="VWFA"/>
    <property type="match status" value="1"/>
</dbReference>
<reference evidence="5 6" key="1">
    <citation type="submission" date="2020-05" db="EMBL/GenBank/DDBJ databases">
        <title>Horizontal transmission and recombination maintain forever young bacterial symbiont genomes.</title>
        <authorList>
            <person name="Russell S.L."/>
            <person name="Pepper-Tunick E."/>
            <person name="Svedberg J."/>
            <person name="Byrne A."/>
            <person name="Ruelas Castillo J."/>
            <person name="Vollmers C."/>
            <person name="Beinart R.A."/>
            <person name="Corbett-Detig R."/>
        </authorList>
    </citation>
    <scope>NUCLEOTIDE SEQUENCE [LARGE SCALE GENOMIC DNA]</scope>
    <source>
        <strain evidence="5">4727-3</strain>
    </source>
</reference>
<feature type="region of interest" description="Disordered" evidence="2">
    <location>
        <begin position="445"/>
        <end position="607"/>
    </location>
</feature>
<evidence type="ECO:0000313" key="6">
    <source>
        <dbReference type="Proteomes" id="UP000537890"/>
    </source>
</evidence>
<feature type="compositionally biased region" description="Basic and acidic residues" evidence="2">
    <location>
        <begin position="460"/>
        <end position="474"/>
    </location>
</feature>
<dbReference type="InterPro" id="IPR036465">
    <property type="entry name" value="vWFA_dom_sf"/>
</dbReference>
<feature type="compositionally biased region" description="Low complexity" evidence="2">
    <location>
        <begin position="592"/>
        <end position="607"/>
    </location>
</feature>
<dbReference type="Pfam" id="PF00515">
    <property type="entry name" value="TPR_1"/>
    <property type="match status" value="1"/>
</dbReference>
<protein>
    <submittedName>
        <fullName evidence="5">VWA domain-containing protein</fullName>
    </submittedName>
</protein>
<feature type="compositionally biased region" description="Acidic residues" evidence="2">
    <location>
        <begin position="523"/>
        <end position="533"/>
    </location>
</feature>
<keyword evidence="3" id="KW-1133">Transmembrane helix</keyword>
<dbReference type="InterPro" id="IPR019734">
    <property type="entry name" value="TPR_rpt"/>
</dbReference>
<dbReference type="Pfam" id="PF13519">
    <property type="entry name" value="VWA_2"/>
    <property type="match status" value="1"/>
</dbReference>
<dbReference type="SUPFAM" id="SSF53300">
    <property type="entry name" value="vWA-like"/>
    <property type="match status" value="1"/>
</dbReference>
<dbReference type="SUPFAM" id="SSF48452">
    <property type="entry name" value="TPR-like"/>
    <property type="match status" value="1"/>
</dbReference>
<comment type="caution">
    <text evidence="5">The sequence shown here is derived from an EMBL/GenBank/DDBJ whole genome shotgun (WGS) entry which is preliminary data.</text>
</comment>
<dbReference type="SMART" id="SM00327">
    <property type="entry name" value="VWA"/>
    <property type="match status" value="1"/>
</dbReference>
<dbReference type="InterPro" id="IPR050768">
    <property type="entry name" value="UPF0353/GerABKA_families"/>
</dbReference>